<dbReference type="InterPro" id="IPR014730">
    <property type="entry name" value="ETF_a/b_N"/>
</dbReference>
<dbReference type="OrthoDB" id="9770286at2"/>
<dbReference type="SUPFAM" id="SSF52467">
    <property type="entry name" value="DHS-like NAD/FAD-binding domain"/>
    <property type="match status" value="1"/>
</dbReference>
<keyword evidence="5" id="KW-1185">Reference proteome</keyword>
<organism evidence="4 5">
    <name type="scientific">Lacticaseibacillus pantheris DSM 15945 = JCM 12539 = NBRC 106106</name>
    <dbReference type="NCBI Taxonomy" id="1423783"/>
    <lineage>
        <taxon>Bacteria</taxon>
        <taxon>Bacillati</taxon>
        <taxon>Bacillota</taxon>
        <taxon>Bacilli</taxon>
        <taxon>Lactobacillales</taxon>
        <taxon>Lactobacillaceae</taxon>
        <taxon>Lacticaseibacillus</taxon>
    </lineage>
</organism>
<dbReference type="InterPro" id="IPR029035">
    <property type="entry name" value="DHS-like_NAD/FAD-binding_dom"/>
</dbReference>
<dbReference type="InterPro" id="IPR033947">
    <property type="entry name" value="ETF_alpha_N"/>
</dbReference>
<feature type="domain" description="Electron transfer flavoprotein alpha/beta-subunit N-terminal" evidence="3">
    <location>
        <begin position="7"/>
        <end position="193"/>
    </location>
</feature>
<dbReference type="CDD" id="cd01715">
    <property type="entry name" value="ETF_alpha"/>
    <property type="match status" value="1"/>
</dbReference>
<dbReference type="Gene3D" id="3.40.50.1220">
    <property type="entry name" value="TPP-binding domain"/>
    <property type="match status" value="1"/>
</dbReference>
<evidence type="ECO:0000256" key="1">
    <source>
        <dbReference type="ARBA" id="ARBA00005817"/>
    </source>
</evidence>
<dbReference type="PATRIC" id="fig|1423783.4.peg.350"/>
<name>A0A0R1U4I3_9LACO</name>
<dbReference type="PANTHER" id="PTHR43153:SF1">
    <property type="entry name" value="ELECTRON TRANSFER FLAVOPROTEIN SUBUNIT ALPHA, MITOCHONDRIAL"/>
    <property type="match status" value="1"/>
</dbReference>
<dbReference type="PANTHER" id="PTHR43153">
    <property type="entry name" value="ELECTRON TRANSFER FLAVOPROTEIN ALPHA"/>
    <property type="match status" value="1"/>
</dbReference>
<comment type="cofactor">
    <cofactor evidence="2">
        <name>FAD</name>
        <dbReference type="ChEBI" id="CHEBI:57692"/>
    </cofactor>
    <text evidence="2">Binds 1 FAD per dimer.</text>
</comment>
<reference evidence="4 5" key="1">
    <citation type="journal article" date="2015" name="Genome Announc.">
        <title>Expanding the biotechnology potential of lactobacilli through comparative genomics of 213 strains and associated genera.</title>
        <authorList>
            <person name="Sun Z."/>
            <person name="Harris H.M."/>
            <person name="McCann A."/>
            <person name="Guo C."/>
            <person name="Argimon S."/>
            <person name="Zhang W."/>
            <person name="Yang X."/>
            <person name="Jeffery I.B."/>
            <person name="Cooney J.C."/>
            <person name="Kagawa T.F."/>
            <person name="Liu W."/>
            <person name="Song Y."/>
            <person name="Salvetti E."/>
            <person name="Wrobel A."/>
            <person name="Rasinkangas P."/>
            <person name="Parkhill J."/>
            <person name="Rea M.C."/>
            <person name="O'Sullivan O."/>
            <person name="Ritari J."/>
            <person name="Douillard F.P."/>
            <person name="Paul Ross R."/>
            <person name="Yang R."/>
            <person name="Briner A.E."/>
            <person name="Felis G.E."/>
            <person name="de Vos W.M."/>
            <person name="Barrangou R."/>
            <person name="Klaenhammer T.R."/>
            <person name="Caufield P.W."/>
            <person name="Cui Y."/>
            <person name="Zhang H."/>
            <person name="O'Toole P.W."/>
        </authorList>
    </citation>
    <scope>NUCLEOTIDE SEQUENCE [LARGE SCALE GENOMIC DNA]</scope>
    <source>
        <strain evidence="4 5">DSM 15945</strain>
    </source>
</reference>
<dbReference type="Pfam" id="PF01012">
    <property type="entry name" value="ETF"/>
    <property type="match status" value="1"/>
</dbReference>
<feature type="binding site" evidence="2">
    <location>
        <position position="214"/>
    </location>
    <ligand>
        <name>FAD</name>
        <dbReference type="ChEBI" id="CHEBI:57692"/>
    </ligand>
</feature>
<accession>A0A0R1U4I3</accession>
<gene>
    <name evidence="4" type="ORF">FC50_GL000339</name>
</gene>
<dbReference type="Gene3D" id="3.40.50.620">
    <property type="entry name" value="HUPs"/>
    <property type="match status" value="1"/>
</dbReference>
<dbReference type="SUPFAM" id="SSF52402">
    <property type="entry name" value="Adenine nucleotide alpha hydrolases-like"/>
    <property type="match status" value="1"/>
</dbReference>
<dbReference type="RefSeq" id="WP_056956172.1">
    <property type="nucleotide sequence ID" value="NZ_AZFJ01000007.1"/>
</dbReference>
<dbReference type="InterPro" id="IPR001308">
    <property type="entry name" value="ETF_a/FixB"/>
</dbReference>
<evidence type="ECO:0000259" key="3">
    <source>
        <dbReference type="SMART" id="SM00893"/>
    </source>
</evidence>
<feature type="binding site" evidence="2">
    <location>
        <position position="291"/>
    </location>
    <ligand>
        <name>FAD</name>
        <dbReference type="ChEBI" id="CHEBI:57692"/>
    </ligand>
</feature>
<dbReference type="PIRSF" id="PIRSF000089">
    <property type="entry name" value="Electra_flavoP_a"/>
    <property type="match status" value="1"/>
</dbReference>
<dbReference type="GO" id="GO:0009055">
    <property type="term" value="F:electron transfer activity"/>
    <property type="evidence" value="ECO:0007669"/>
    <property type="project" value="InterPro"/>
</dbReference>
<dbReference type="SMART" id="SM00893">
    <property type="entry name" value="ETF"/>
    <property type="match status" value="1"/>
</dbReference>
<dbReference type="Proteomes" id="UP000051922">
    <property type="component" value="Unassembled WGS sequence"/>
</dbReference>
<evidence type="ECO:0000256" key="2">
    <source>
        <dbReference type="PIRSR" id="PIRSR000089-1"/>
    </source>
</evidence>
<comment type="similarity">
    <text evidence="1">Belongs to the ETF alpha-subunit/FixB family.</text>
</comment>
<dbReference type="GO" id="GO:0050660">
    <property type="term" value="F:flavin adenine dinucleotide binding"/>
    <property type="evidence" value="ECO:0007669"/>
    <property type="project" value="InterPro"/>
</dbReference>
<protein>
    <submittedName>
        <fullName evidence="4">Electron transfer flavoprotein subunit alpha</fullName>
    </submittedName>
</protein>
<comment type="caution">
    <text evidence="4">The sequence shown here is derived from an EMBL/GenBank/DDBJ whole genome shotgun (WGS) entry which is preliminary data.</text>
</comment>
<dbReference type="AlphaFoldDB" id="A0A0R1U4I3"/>
<sequence>MTKTNAIWVVAERAIGRIQPVTFQLITKARQIANGRPVVAILLEGDDDSFEQQLADYGPDEIIRVRDAKLKRASDRTMADVITALARAERPDSVLFAATPQGRSVAPRVQTQLTTGLTADCLDLRYDDNLLVAVKPSYGDNVMCEITCPQARPQMVSVRPNTFAAERVTNSQTVIRDGDVPVSASVGDTIIDEHVAVSTATGVNGARKVLSLGRGAASDQTVALARQIAAKLGASVGVSRPLTDRDDFSVEQQIGQSGNTIAPELLINVGISGATQYLVGIDQSKLIISVNRDDNAPIMAQSDYVYVGDADAFLKSLAKRLGIN</sequence>
<feature type="binding site" evidence="2">
    <location>
        <begin position="239"/>
        <end position="240"/>
    </location>
    <ligand>
        <name>FAD</name>
        <dbReference type="ChEBI" id="CHEBI:57692"/>
    </ligand>
</feature>
<evidence type="ECO:0000313" key="4">
    <source>
        <dbReference type="EMBL" id="KRL88143.1"/>
    </source>
</evidence>
<keyword evidence="2" id="KW-0274">FAD</keyword>
<dbReference type="STRING" id="1423783.FC50_GL000339"/>
<dbReference type="EMBL" id="AZFJ01000007">
    <property type="protein sequence ID" value="KRL88143.1"/>
    <property type="molecule type" value="Genomic_DNA"/>
</dbReference>
<keyword evidence="2" id="KW-0285">Flavoprotein</keyword>
<dbReference type="InterPro" id="IPR014729">
    <property type="entry name" value="Rossmann-like_a/b/a_fold"/>
</dbReference>
<feature type="binding site" evidence="2">
    <location>
        <begin position="253"/>
        <end position="257"/>
    </location>
    <ligand>
        <name>FAD</name>
        <dbReference type="ChEBI" id="CHEBI:57692"/>
    </ligand>
</feature>
<dbReference type="Pfam" id="PF00766">
    <property type="entry name" value="ETF_alpha"/>
    <property type="match status" value="1"/>
</dbReference>
<proteinExistence type="inferred from homology"/>
<evidence type="ECO:0000313" key="5">
    <source>
        <dbReference type="Proteomes" id="UP000051922"/>
    </source>
</evidence>
<dbReference type="InterPro" id="IPR014731">
    <property type="entry name" value="ETF_asu_C"/>
</dbReference>
<dbReference type="GO" id="GO:0033539">
    <property type="term" value="P:fatty acid beta-oxidation using acyl-CoA dehydrogenase"/>
    <property type="evidence" value="ECO:0007669"/>
    <property type="project" value="TreeGrafter"/>
</dbReference>